<keyword evidence="2" id="KW-1185">Reference proteome</keyword>
<evidence type="ECO:0000313" key="2">
    <source>
        <dbReference type="Proteomes" id="UP001597544"/>
    </source>
</evidence>
<dbReference type="RefSeq" id="WP_377503687.1">
    <property type="nucleotide sequence ID" value="NZ_JBHULU010000006.1"/>
</dbReference>
<proteinExistence type="predicted"/>
<dbReference type="Proteomes" id="UP001597544">
    <property type="component" value="Unassembled WGS sequence"/>
</dbReference>
<name>A0ABW5IHY7_9BACT</name>
<sequence length="111" mass="13161">MAGRSDKKFCSDQCRAAAGNRRKISDEGEQLMRQVNATLRRNRHLLKQASPLGKTTIRRTALELHGFDFRHFTHLYRARNGNTYHFCYDYGYMLLEEEKMLIVNWQQYMGK</sequence>
<comment type="caution">
    <text evidence="1">The sequence shown here is derived from an EMBL/GenBank/DDBJ whole genome shotgun (WGS) entry which is preliminary data.</text>
</comment>
<reference evidence="2" key="1">
    <citation type="journal article" date="2019" name="Int. J. Syst. Evol. Microbiol.">
        <title>The Global Catalogue of Microorganisms (GCM) 10K type strain sequencing project: providing services to taxonomists for standard genome sequencing and annotation.</title>
        <authorList>
            <consortium name="The Broad Institute Genomics Platform"/>
            <consortium name="The Broad Institute Genome Sequencing Center for Infectious Disease"/>
            <person name="Wu L."/>
            <person name="Ma J."/>
        </authorList>
    </citation>
    <scope>NUCLEOTIDE SEQUENCE [LARGE SCALE GENOMIC DNA]</scope>
    <source>
        <strain evidence="2">KCTC 42498</strain>
    </source>
</reference>
<protein>
    <submittedName>
        <fullName evidence="1">Uncharacterized protein</fullName>
    </submittedName>
</protein>
<evidence type="ECO:0000313" key="1">
    <source>
        <dbReference type="EMBL" id="MFD2513226.1"/>
    </source>
</evidence>
<organism evidence="1 2">
    <name type="scientific">Pontibacter locisalis</name>
    <dbReference type="NCBI Taxonomy" id="1719035"/>
    <lineage>
        <taxon>Bacteria</taxon>
        <taxon>Pseudomonadati</taxon>
        <taxon>Bacteroidota</taxon>
        <taxon>Cytophagia</taxon>
        <taxon>Cytophagales</taxon>
        <taxon>Hymenobacteraceae</taxon>
        <taxon>Pontibacter</taxon>
    </lineage>
</organism>
<gene>
    <name evidence="1" type="ORF">ACFSRY_05065</name>
</gene>
<accession>A0ABW5IHY7</accession>
<dbReference type="EMBL" id="JBHULU010000006">
    <property type="protein sequence ID" value="MFD2513226.1"/>
    <property type="molecule type" value="Genomic_DNA"/>
</dbReference>